<evidence type="ECO:0000313" key="3">
    <source>
        <dbReference type="EMBL" id="OCX18832.1"/>
    </source>
</evidence>
<dbReference type="EMBL" id="MDEO01000031">
    <property type="protein sequence ID" value="OCX18832.1"/>
    <property type="molecule type" value="Genomic_DNA"/>
</dbReference>
<dbReference type="InterPro" id="IPR000683">
    <property type="entry name" value="Gfo/Idh/MocA-like_OxRdtase_N"/>
</dbReference>
<feature type="domain" description="Gfo/Idh/MocA-like oxidoreductase N-terminal" evidence="1">
    <location>
        <begin position="2"/>
        <end position="121"/>
    </location>
</feature>
<dbReference type="AlphaFoldDB" id="A0A1C2DVP4"/>
<dbReference type="SUPFAM" id="SSF55347">
    <property type="entry name" value="Glyceraldehyde-3-phosphate dehydrogenase-like, C-terminal domain"/>
    <property type="match status" value="1"/>
</dbReference>
<dbReference type="InterPro" id="IPR051450">
    <property type="entry name" value="Gfo/Idh/MocA_Oxidoreductases"/>
</dbReference>
<dbReference type="Pfam" id="PF22725">
    <property type="entry name" value="GFO_IDH_MocA_C3"/>
    <property type="match status" value="1"/>
</dbReference>
<dbReference type="RefSeq" id="WP_024924908.1">
    <property type="nucleotide sequence ID" value="NZ_MDEO01000031.1"/>
</dbReference>
<accession>A0A1C2DVP4</accession>
<dbReference type="Pfam" id="PF01408">
    <property type="entry name" value="GFO_IDH_MocA"/>
    <property type="match status" value="1"/>
</dbReference>
<dbReference type="Proteomes" id="UP000094412">
    <property type="component" value="Unassembled WGS sequence"/>
</dbReference>
<reference evidence="3 4" key="1">
    <citation type="submission" date="2016-08" db="EMBL/GenBank/DDBJ databases">
        <title>Whole genome sequence of Mesorhizobium sp. strain UASWS1009 isolated from industrial sewage.</title>
        <authorList>
            <person name="Crovadore J."/>
            <person name="Calmin G."/>
            <person name="Chablais R."/>
            <person name="Cochard B."/>
            <person name="Lefort F."/>
        </authorList>
    </citation>
    <scope>NUCLEOTIDE SEQUENCE [LARGE SCALE GENOMIC DNA]</scope>
    <source>
        <strain evidence="3 4">UASWS1009</strain>
    </source>
</reference>
<dbReference type="STRING" id="1566387.QV13_11405"/>
<sequence>MIGVAVVGYGYWGPNLVRNLSEAAGTELIAVCDLNLDRLAAVRGRYPSVAVTDDYEAILRDPRIAAIAIATPVSTHFRLAMSALMAGKHVFLEKPIAPSSEEAERLIEEAERRGLVLAVDHTFVHTSAVRKMRELVEGGLGEIYYYDSVRVNLGLFQHDVSVIWDLAVHDLSIMDYVLPARPVAVSAMGMSHFPGEPENIAYLNLHFDSKLIAHVHVNWLAPVKVRRTLIGGSRKMVVYDDLEPSEKIKVYDKGITLKGEFQANGEAVRQALIGYRSGDMWAPHLDIAEALATELKEFVGCIETGGTPVADGHAGLRVVRILEAASASLCQRGRVVELEPARRVA</sequence>
<evidence type="ECO:0000259" key="1">
    <source>
        <dbReference type="Pfam" id="PF01408"/>
    </source>
</evidence>
<protein>
    <submittedName>
        <fullName evidence="3">Oxidoreductase</fullName>
    </submittedName>
</protein>
<proteinExistence type="predicted"/>
<dbReference type="InterPro" id="IPR036291">
    <property type="entry name" value="NAD(P)-bd_dom_sf"/>
</dbReference>
<comment type="caution">
    <text evidence="3">The sequence shown here is derived from an EMBL/GenBank/DDBJ whole genome shotgun (WGS) entry which is preliminary data.</text>
</comment>
<organism evidence="3 4">
    <name type="scientific">Mesorhizobium hungaricum</name>
    <dbReference type="NCBI Taxonomy" id="1566387"/>
    <lineage>
        <taxon>Bacteria</taxon>
        <taxon>Pseudomonadati</taxon>
        <taxon>Pseudomonadota</taxon>
        <taxon>Alphaproteobacteria</taxon>
        <taxon>Hyphomicrobiales</taxon>
        <taxon>Phyllobacteriaceae</taxon>
        <taxon>Mesorhizobium</taxon>
    </lineage>
</organism>
<dbReference type="GO" id="GO:0000166">
    <property type="term" value="F:nucleotide binding"/>
    <property type="evidence" value="ECO:0007669"/>
    <property type="project" value="InterPro"/>
</dbReference>
<dbReference type="OrthoDB" id="9800846at2"/>
<name>A0A1C2DVP4_9HYPH</name>
<evidence type="ECO:0000259" key="2">
    <source>
        <dbReference type="Pfam" id="PF22725"/>
    </source>
</evidence>
<dbReference type="Gene3D" id="3.40.50.720">
    <property type="entry name" value="NAD(P)-binding Rossmann-like Domain"/>
    <property type="match status" value="1"/>
</dbReference>
<keyword evidence="4" id="KW-1185">Reference proteome</keyword>
<dbReference type="InterPro" id="IPR055170">
    <property type="entry name" value="GFO_IDH_MocA-like_dom"/>
</dbReference>
<evidence type="ECO:0000313" key="4">
    <source>
        <dbReference type="Proteomes" id="UP000094412"/>
    </source>
</evidence>
<dbReference type="PANTHER" id="PTHR43377:SF6">
    <property type="entry name" value="GFO_IDH_MOCA-LIKE OXIDOREDUCTASE N-TERMINAL DOMAIN-CONTAINING PROTEIN"/>
    <property type="match status" value="1"/>
</dbReference>
<dbReference type="PANTHER" id="PTHR43377">
    <property type="entry name" value="BILIVERDIN REDUCTASE A"/>
    <property type="match status" value="1"/>
</dbReference>
<dbReference type="Gene3D" id="3.30.360.10">
    <property type="entry name" value="Dihydrodipicolinate Reductase, domain 2"/>
    <property type="match status" value="1"/>
</dbReference>
<gene>
    <name evidence="3" type="ORF">QV13_11405</name>
</gene>
<dbReference type="SUPFAM" id="SSF51735">
    <property type="entry name" value="NAD(P)-binding Rossmann-fold domains"/>
    <property type="match status" value="1"/>
</dbReference>
<feature type="domain" description="GFO/IDH/MocA-like oxidoreductase" evidence="2">
    <location>
        <begin position="130"/>
        <end position="236"/>
    </location>
</feature>